<gene>
    <name evidence="1" type="ORF">DBRI00130_LOCUS2698</name>
    <name evidence="2" type="ORF">DBRI00130_LOCUS2699</name>
</gene>
<proteinExistence type="predicted"/>
<dbReference type="AlphaFoldDB" id="A0A6V2AXG6"/>
<evidence type="ECO:0008006" key="3">
    <source>
        <dbReference type="Google" id="ProtNLM"/>
    </source>
</evidence>
<reference evidence="1" key="1">
    <citation type="submission" date="2021-01" db="EMBL/GenBank/DDBJ databases">
        <authorList>
            <person name="Corre E."/>
            <person name="Pelletier E."/>
            <person name="Niang G."/>
            <person name="Scheremetjew M."/>
            <person name="Finn R."/>
            <person name="Kale V."/>
            <person name="Holt S."/>
            <person name="Cochrane G."/>
            <person name="Meng A."/>
            <person name="Brown T."/>
            <person name="Cohen L."/>
        </authorList>
    </citation>
    <scope>NUCLEOTIDE SEQUENCE</scope>
    <source>
        <strain evidence="1">GSO104</strain>
    </source>
</reference>
<name>A0A6V2AXG6_9STRA</name>
<dbReference type="Gene3D" id="1.25.40.10">
    <property type="entry name" value="Tetratricopeptide repeat domain"/>
    <property type="match status" value="1"/>
</dbReference>
<organism evidence="1">
    <name type="scientific">Ditylum brightwellii</name>
    <dbReference type="NCBI Taxonomy" id="49249"/>
    <lineage>
        <taxon>Eukaryota</taxon>
        <taxon>Sar</taxon>
        <taxon>Stramenopiles</taxon>
        <taxon>Ochrophyta</taxon>
        <taxon>Bacillariophyta</taxon>
        <taxon>Mediophyceae</taxon>
        <taxon>Lithodesmiophycidae</taxon>
        <taxon>Lithodesmiales</taxon>
        <taxon>Lithodesmiaceae</taxon>
        <taxon>Ditylum</taxon>
    </lineage>
</organism>
<dbReference type="EMBL" id="HBNS01003327">
    <property type="protein sequence ID" value="CAE4583380.1"/>
    <property type="molecule type" value="Transcribed_RNA"/>
</dbReference>
<dbReference type="SUPFAM" id="SSF48452">
    <property type="entry name" value="TPR-like"/>
    <property type="match status" value="1"/>
</dbReference>
<evidence type="ECO:0000313" key="2">
    <source>
        <dbReference type="EMBL" id="CAE4583380.1"/>
    </source>
</evidence>
<dbReference type="EMBL" id="HBNS01003326">
    <property type="protein sequence ID" value="CAE4583377.1"/>
    <property type="molecule type" value="Transcribed_RNA"/>
</dbReference>
<accession>A0A6V2AXG6</accession>
<sequence>MVFIAGYRTGKINIWNDLATLEERGKYLQYVKTLESLLCSGSWNNTEEETYKNTSYHLWRQLVLTCNSFGSRLINQQKYPKALGKLGGIEDMSSIVHCPPPPLFLSSRVQLSPVSIHNILEILEKAQGLISYDKMVDPDTANELKAFVKDAYGHYYAKRNKPNAALQYVTAAVNMHRRRNDPLNVSKCRLHSAYVLFQLGRYDESARTMKDILDMVENGSLQSQGNSDDYQLVLLVAVTYHNIAVHQLTVGRIGDACISSQNARRLARLCLSVSSRYIHNFEATHKRALSELTSVMEKEQNKDQVVTFKKLINELFQ</sequence>
<protein>
    <recommendedName>
        <fullName evidence="3">Anaphase-promoting complex subunit 5</fullName>
    </recommendedName>
</protein>
<dbReference type="InterPro" id="IPR011990">
    <property type="entry name" value="TPR-like_helical_dom_sf"/>
</dbReference>
<evidence type="ECO:0000313" key="1">
    <source>
        <dbReference type="EMBL" id="CAE4583377.1"/>
    </source>
</evidence>